<accession>A0A267MNX5</accession>
<reference evidence="1 2" key="1">
    <citation type="submission" date="2017-06" db="EMBL/GenBank/DDBJ databases">
        <title>Draft genome sequence of anaerobic fermentative bacterium Anaeromicrobium sediminis DY2726D isolated from West Pacific Ocean sediments.</title>
        <authorList>
            <person name="Zeng X."/>
        </authorList>
    </citation>
    <scope>NUCLEOTIDE SEQUENCE [LARGE SCALE GENOMIC DNA]</scope>
    <source>
        <strain evidence="1 2">DY2726D</strain>
    </source>
</reference>
<dbReference type="RefSeq" id="WP_095130995.1">
    <property type="nucleotide sequence ID" value="NZ_NIBG01000002.1"/>
</dbReference>
<sequence>MDKKQCIDVVTQNFIIESTVNTLKYVDFEMKSHMLFYRDMFRNAGKIKIATVKSKAIGNDIVFHIYFISDEFNGLCNGYFKMEPESSNGKKLFEGVSRITTDLAEYFYYLYRNSEFLKVYLVSLNVNSMEEISKDNEIEEALKENRISISNMEMDEFKSILLDRKFVKKYISNFLRINEKPTEEVKMFLINMLNESYDKNVCLVNNMCKLNTLIKVSFDKVALNKNNITPYDLLEYSRENGKIVYVNLDFSFKRWR</sequence>
<evidence type="ECO:0000313" key="2">
    <source>
        <dbReference type="Proteomes" id="UP000216024"/>
    </source>
</evidence>
<dbReference type="OrthoDB" id="1950564at2"/>
<dbReference type="Proteomes" id="UP000216024">
    <property type="component" value="Unassembled WGS sequence"/>
</dbReference>
<name>A0A267MNX5_9FIRM</name>
<proteinExistence type="predicted"/>
<gene>
    <name evidence="1" type="ORF">CCE28_03365</name>
</gene>
<protein>
    <submittedName>
        <fullName evidence="1">Uncharacterized protein</fullName>
    </submittedName>
</protein>
<keyword evidence="2" id="KW-1185">Reference proteome</keyword>
<dbReference type="EMBL" id="NIBG01000002">
    <property type="protein sequence ID" value="PAB60595.1"/>
    <property type="molecule type" value="Genomic_DNA"/>
</dbReference>
<organism evidence="1 2">
    <name type="scientific">Anaeromicrobium sediminis</name>
    <dbReference type="NCBI Taxonomy" id="1478221"/>
    <lineage>
        <taxon>Bacteria</taxon>
        <taxon>Bacillati</taxon>
        <taxon>Bacillota</taxon>
        <taxon>Clostridia</taxon>
        <taxon>Peptostreptococcales</taxon>
        <taxon>Thermotaleaceae</taxon>
        <taxon>Anaeromicrobium</taxon>
    </lineage>
</organism>
<dbReference type="AlphaFoldDB" id="A0A267MNX5"/>
<comment type="caution">
    <text evidence="1">The sequence shown here is derived from an EMBL/GenBank/DDBJ whole genome shotgun (WGS) entry which is preliminary data.</text>
</comment>
<evidence type="ECO:0000313" key="1">
    <source>
        <dbReference type="EMBL" id="PAB60595.1"/>
    </source>
</evidence>